<feature type="domain" description="RNA polymerase sigma factor 70 region 4 type 2" evidence="8">
    <location>
        <begin position="139"/>
        <end position="190"/>
    </location>
</feature>
<dbReference type="EMBL" id="BAABKN010000005">
    <property type="protein sequence ID" value="GAA4727952.1"/>
    <property type="molecule type" value="Genomic_DNA"/>
</dbReference>
<dbReference type="InterPro" id="IPR014284">
    <property type="entry name" value="RNA_pol_sigma-70_dom"/>
</dbReference>
<evidence type="ECO:0000259" key="7">
    <source>
        <dbReference type="Pfam" id="PF04542"/>
    </source>
</evidence>
<accession>A0ABP8YEK0</accession>
<comment type="caution">
    <text evidence="9">The sequence shown here is derived from an EMBL/GenBank/DDBJ whole genome shotgun (WGS) entry which is preliminary data.</text>
</comment>
<comment type="similarity">
    <text evidence="1">Belongs to the sigma-70 factor family. ECF subfamily.</text>
</comment>
<feature type="region of interest" description="Disordered" evidence="6">
    <location>
        <begin position="1"/>
        <end position="28"/>
    </location>
</feature>
<dbReference type="InterPro" id="IPR013324">
    <property type="entry name" value="RNA_pol_sigma_r3/r4-like"/>
</dbReference>
<evidence type="ECO:0000313" key="9">
    <source>
        <dbReference type="EMBL" id="GAA4727952.1"/>
    </source>
</evidence>
<dbReference type="InterPro" id="IPR007627">
    <property type="entry name" value="RNA_pol_sigma70_r2"/>
</dbReference>
<dbReference type="SUPFAM" id="SSF88946">
    <property type="entry name" value="Sigma2 domain of RNA polymerase sigma factors"/>
    <property type="match status" value="1"/>
</dbReference>
<gene>
    <name evidence="9" type="ORF">GCM10023350_08780</name>
</gene>
<dbReference type="PANTHER" id="PTHR43133">
    <property type="entry name" value="RNA POLYMERASE ECF-TYPE SIGMA FACTO"/>
    <property type="match status" value="1"/>
</dbReference>
<keyword evidence="5" id="KW-0804">Transcription</keyword>
<dbReference type="InterPro" id="IPR013325">
    <property type="entry name" value="RNA_pol_sigma_r2"/>
</dbReference>
<dbReference type="SUPFAM" id="SSF88659">
    <property type="entry name" value="Sigma3 and sigma4 domains of RNA polymerase sigma factors"/>
    <property type="match status" value="1"/>
</dbReference>
<dbReference type="Gene3D" id="1.10.10.10">
    <property type="entry name" value="Winged helix-like DNA-binding domain superfamily/Winged helix DNA-binding domain"/>
    <property type="match status" value="1"/>
</dbReference>
<feature type="domain" description="RNA polymerase sigma-70 region 2" evidence="7">
    <location>
        <begin position="47"/>
        <end position="113"/>
    </location>
</feature>
<keyword evidence="3" id="KW-0731">Sigma factor</keyword>
<proteinExistence type="inferred from homology"/>
<keyword evidence="10" id="KW-1185">Reference proteome</keyword>
<protein>
    <recommendedName>
        <fullName evidence="11">Sigma-70 family RNA polymerase sigma factor</fullName>
    </recommendedName>
</protein>
<dbReference type="Pfam" id="PF08281">
    <property type="entry name" value="Sigma70_r4_2"/>
    <property type="match status" value="1"/>
</dbReference>
<dbReference type="InterPro" id="IPR036388">
    <property type="entry name" value="WH-like_DNA-bd_sf"/>
</dbReference>
<evidence type="ECO:0000256" key="6">
    <source>
        <dbReference type="SAM" id="MobiDB-lite"/>
    </source>
</evidence>
<dbReference type="Gene3D" id="1.10.1740.10">
    <property type="match status" value="1"/>
</dbReference>
<evidence type="ECO:0000259" key="8">
    <source>
        <dbReference type="Pfam" id="PF08281"/>
    </source>
</evidence>
<keyword evidence="4" id="KW-0238">DNA-binding</keyword>
<dbReference type="Proteomes" id="UP001499882">
    <property type="component" value="Unassembled WGS sequence"/>
</dbReference>
<evidence type="ECO:0000256" key="1">
    <source>
        <dbReference type="ARBA" id="ARBA00010641"/>
    </source>
</evidence>
<dbReference type="InterPro" id="IPR039425">
    <property type="entry name" value="RNA_pol_sigma-70-like"/>
</dbReference>
<evidence type="ECO:0000256" key="2">
    <source>
        <dbReference type="ARBA" id="ARBA00023015"/>
    </source>
</evidence>
<sequence>MRRPAGVSENASGSEDGEPHESPSDDDDREALAALRVGRDDAWETLWLRHYTWLRSYAGAYLRAHAEADDIASEALTRTLVRFSTSEAPRSLRSYLKTVARHIAIDLYRQREREAVALERSRGDLSVWEDPGLAIDERRRVVQTLRIMPERQRYVLIRLLVDGLSIADLADELDLTPNATSQLAFRARKTFRRLFGDATSLRSAVTAIWRALTLMGGRPAAARHGR</sequence>
<evidence type="ECO:0000256" key="5">
    <source>
        <dbReference type="ARBA" id="ARBA00023163"/>
    </source>
</evidence>
<organism evidence="9 10">
    <name type="scientific">Nocardioides endophyticus</name>
    <dbReference type="NCBI Taxonomy" id="1353775"/>
    <lineage>
        <taxon>Bacteria</taxon>
        <taxon>Bacillati</taxon>
        <taxon>Actinomycetota</taxon>
        <taxon>Actinomycetes</taxon>
        <taxon>Propionibacteriales</taxon>
        <taxon>Nocardioidaceae</taxon>
        <taxon>Nocardioides</taxon>
    </lineage>
</organism>
<evidence type="ECO:0008006" key="11">
    <source>
        <dbReference type="Google" id="ProtNLM"/>
    </source>
</evidence>
<evidence type="ECO:0000313" key="10">
    <source>
        <dbReference type="Proteomes" id="UP001499882"/>
    </source>
</evidence>
<dbReference type="Pfam" id="PF04542">
    <property type="entry name" value="Sigma70_r2"/>
    <property type="match status" value="1"/>
</dbReference>
<keyword evidence="2" id="KW-0805">Transcription regulation</keyword>
<dbReference type="InterPro" id="IPR013249">
    <property type="entry name" value="RNA_pol_sigma70_r4_t2"/>
</dbReference>
<dbReference type="PANTHER" id="PTHR43133:SF8">
    <property type="entry name" value="RNA POLYMERASE SIGMA FACTOR HI_1459-RELATED"/>
    <property type="match status" value="1"/>
</dbReference>
<reference evidence="10" key="1">
    <citation type="journal article" date="2019" name="Int. J. Syst. Evol. Microbiol.">
        <title>The Global Catalogue of Microorganisms (GCM) 10K type strain sequencing project: providing services to taxonomists for standard genome sequencing and annotation.</title>
        <authorList>
            <consortium name="The Broad Institute Genomics Platform"/>
            <consortium name="The Broad Institute Genome Sequencing Center for Infectious Disease"/>
            <person name="Wu L."/>
            <person name="Ma J."/>
        </authorList>
    </citation>
    <scope>NUCLEOTIDE SEQUENCE [LARGE SCALE GENOMIC DNA]</scope>
    <source>
        <strain evidence="10">JCM 18532</strain>
    </source>
</reference>
<evidence type="ECO:0000256" key="4">
    <source>
        <dbReference type="ARBA" id="ARBA00023125"/>
    </source>
</evidence>
<evidence type="ECO:0000256" key="3">
    <source>
        <dbReference type="ARBA" id="ARBA00023082"/>
    </source>
</evidence>
<name>A0ABP8YEK0_9ACTN</name>
<dbReference type="NCBIfam" id="TIGR02937">
    <property type="entry name" value="sigma70-ECF"/>
    <property type="match status" value="1"/>
</dbReference>